<dbReference type="Pfam" id="PF00264">
    <property type="entry name" value="Tyrosinase"/>
    <property type="match status" value="1"/>
</dbReference>
<keyword evidence="2" id="KW-0964">Secreted</keyword>
<evidence type="ECO:0000256" key="1">
    <source>
        <dbReference type="ARBA" id="ARBA00004613"/>
    </source>
</evidence>
<dbReference type="Pfam" id="PF00093">
    <property type="entry name" value="VWC"/>
    <property type="match status" value="1"/>
</dbReference>
<proteinExistence type="predicted"/>
<evidence type="ECO:0000256" key="3">
    <source>
        <dbReference type="ARBA" id="ARBA00022729"/>
    </source>
</evidence>
<dbReference type="InterPro" id="IPR002227">
    <property type="entry name" value="Tyrosinase_Cu-bd"/>
</dbReference>
<sequence>HVEAALQEFHCDVAIPYYDWTVDAGKPYKSLVWAANMFGGDGANSGSDRSQCVRYHPFKSYHPPYLSPCLRRHFNSSVSLPTLVNVELALRDPDFERFGIQMEYFLRTFQTFVGGHMDSDFAPYDPLFLSVASFVDKLWTQWQERHPEGVLDFPLDYRYVRMDPFKAVPDDVFDSKAQLCVDYVPLTEGVPCVIREVIQYGYDAKGYDRHGFNKKGFDVDGYDIEGFDSTGSSDPRGKYNTDGFDREGFGRSGYDSSGIDRFGFFIDSYNLDNFDPYGYDKSGYNRYGFNYQGLTPFGYTSNGSFLPSAGVAASDIFDEYGYNKYGFNREGFDRNGFDIFGFDSRGFDRRECNYYSIGPIHILVKVYIERDLKEANLTDLIEVKRICTQLRALPDYVVKRYWLDRSGQADLLDVIYDYQIRRNMLDTTFVPRETSLTSDAIWLPLAPDQRLCLVTNIYTGCRVGEVLVTCPEDICLGRFCPGQPDAVCRVSNCGSCQLLWYDGITGQALTCSGCVDDSRVERREGETWSGGPCTNCVCRDGRVSCARQTCPDITCEFPVQEPGDCCSTCDGCSFEGEIILSGSDFRLRGDPCTSCRCETGNVTCSNVECPDMRTCQSSYKAPGTCCAVCQDCGDRASGDIWRPEPCQECVCQ</sequence>
<dbReference type="Pfam" id="PF23334">
    <property type="entry name" value="VWC2L_2nd"/>
    <property type="match status" value="1"/>
</dbReference>
<dbReference type="SUPFAM" id="SSF48056">
    <property type="entry name" value="Di-copper centre-containing domain"/>
    <property type="match status" value="1"/>
</dbReference>
<dbReference type="PANTHER" id="PTHR46698:SF6">
    <property type="entry name" value="KIELIN_CHORDIN-LIKE PROTEIN"/>
    <property type="match status" value="1"/>
</dbReference>
<dbReference type="InterPro" id="IPR001007">
    <property type="entry name" value="VWF_dom"/>
</dbReference>
<organism evidence="5 6">
    <name type="scientific">Elysia chlorotica</name>
    <name type="common">Eastern emerald elysia</name>
    <name type="synonym">Sea slug</name>
    <dbReference type="NCBI Taxonomy" id="188477"/>
    <lineage>
        <taxon>Eukaryota</taxon>
        <taxon>Metazoa</taxon>
        <taxon>Spiralia</taxon>
        <taxon>Lophotrochozoa</taxon>
        <taxon>Mollusca</taxon>
        <taxon>Gastropoda</taxon>
        <taxon>Heterobranchia</taxon>
        <taxon>Euthyneura</taxon>
        <taxon>Panpulmonata</taxon>
        <taxon>Sacoglossa</taxon>
        <taxon>Placobranchoidea</taxon>
        <taxon>Plakobranchidae</taxon>
        <taxon>Elysia</taxon>
    </lineage>
</organism>
<dbReference type="SUPFAM" id="SSF57603">
    <property type="entry name" value="FnI-like domain"/>
    <property type="match status" value="2"/>
</dbReference>
<feature type="domain" description="VWFC" evidence="4">
    <location>
        <begin position="570"/>
        <end position="630"/>
    </location>
</feature>
<name>A0A3S1HLG0_ELYCH</name>
<feature type="non-terminal residue" evidence="5">
    <location>
        <position position="1"/>
    </location>
</feature>
<keyword evidence="3" id="KW-0732">Signal</keyword>
<dbReference type="InterPro" id="IPR052424">
    <property type="entry name" value="Kielin_Chordin-BMP_Reg"/>
</dbReference>
<dbReference type="AlphaFoldDB" id="A0A3S1HLG0"/>
<dbReference type="OrthoDB" id="6132182at2759"/>
<keyword evidence="6" id="KW-1185">Reference proteome</keyword>
<dbReference type="EMBL" id="RQTK01000315">
    <property type="protein sequence ID" value="RUS81900.1"/>
    <property type="molecule type" value="Genomic_DNA"/>
</dbReference>
<dbReference type="PROSITE" id="PS50184">
    <property type="entry name" value="VWFC_2"/>
    <property type="match status" value="2"/>
</dbReference>
<comment type="caution">
    <text evidence="5">The sequence shown here is derived from an EMBL/GenBank/DDBJ whole genome shotgun (WGS) entry which is preliminary data.</text>
</comment>
<dbReference type="Gene3D" id="6.20.200.20">
    <property type="match status" value="2"/>
</dbReference>
<evidence type="ECO:0000259" key="4">
    <source>
        <dbReference type="PROSITE" id="PS50184"/>
    </source>
</evidence>
<reference evidence="5 6" key="1">
    <citation type="submission" date="2019-01" db="EMBL/GenBank/DDBJ databases">
        <title>A draft genome assembly of the solar-powered sea slug Elysia chlorotica.</title>
        <authorList>
            <person name="Cai H."/>
            <person name="Li Q."/>
            <person name="Fang X."/>
            <person name="Li J."/>
            <person name="Curtis N.E."/>
            <person name="Altenburger A."/>
            <person name="Shibata T."/>
            <person name="Feng M."/>
            <person name="Maeda T."/>
            <person name="Schwartz J.A."/>
            <person name="Shigenobu S."/>
            <person name="Lundholm N."/>
            <person name="Nishiyama T."/>
            <person name="Yang H."/>
            <person name="Hasebe M."/>
            <person name="Li S."/>
            <person name="Pierce S.K."/>
            <person name="Wang J."/>
        </authorList>
    </citation>
    <scope>NUCLEOTIDE SEQUENCE [LARGE SCALE GENOMIC DNA]</scope>
    <source>
        <strain evidence="5">EC2010</strain>
        <tissue evidence="5">Whole organism of an adult</tissue>
    </source>
</reference>
<evidence type="ECO:0000313" key="6">
    <source>
        <dbReference type="Proteomes" id="UP000271974"/>
    </source>
</evidence>
<dbReference type="SMART" id="SM00214">
    <property type="entry name" value="VWC"/>
    <property type="match status" value="2"/>
</dbReference>
<dbReference type="InterPro" id="IPR008922">
    <property type="entry name" value="Di-copper_centre_dom_sf"/>
</dbReference>
<feature type="non-terminal residue" evidence="5">
    <location>
        <position position="652"/>
    </location>
</feature>
<accession>A0A3S1HLG0</accession>
<evidence type="ECO:0000256" key="2">
    <source>
        <dbReference type="ARBA" id="ARBA00022525"/>
    </source>
</evidence>
<dbReference type="Proteomes" id="UP000271974">
    <property type="component" value="Unassembled WGS sequence"/>
</dbReference>
<gene>
    <name evidence="5" type="ORF">EGW08_010327</name>
</gene>
<dbReference type="PROSITE" id="PS01208">
    <property type="entry name" value="VWFC_1"/>
    <property type="match status" value="2"/>
</dbReference>
<protein>
    <recommendedName>
        <fullName evidence="4">VWFC domain-containing protein</fullName>
    </recommendedName>
</protein>
<dbReference type="Gene3D" id="1.10.1280.10">
    <property type="entry name" value="Di-copper center containing domain from catechol oxidase"/>
    <property type="match status" value="1"/>
</dbReference>
<dbReference type="GO" id="GO:0016491">
    <property type="term" value="F:oxidoreductase activity"/>
    <property type="evidence" value="ECO:0007669"/>
    <property type="project" value="InterPro"/>
</dbReference>
<comment type="subcellular location">
    <subcellularLocation>
        <location evidence="1">Secreted</location>
    </subcellularLocation>
</comment>
<dbReference type="PANTHER" id="PTHR46698">
    <property type="entry name" value="CROSSVEINLESS 2"/>
    <property type="match status" value="1"/>
</dbReference>
<dbReference type="GO" id="GO:0005576">
    <property type="term" value="C:extracellular region"/>
    <property type="evidence" value="ECO:0007669"/>
    <property type="project" value="UniProtKB-SubCell"/>
</dbReference>
<dbReference type="GO" id="GO:0030513">
    <property type="term" value="P:positive regulation of BMP signaling pathway"/>
    <property type="evidence" value="ECO:0007669"/>
    <property type="project" value="TreeGrafter"/>
</dbReference>
<evidence type="ECO:0000313" key="5">
    <source>
        <dbReference type="EMBL" id="RUS81900.1"/>
    </source>
</evidence>
<feature type="domain" description="VWFC" evidence="4">
    <location>
        <begin position="512"/>
        <end position="570"/>
    </location>
</feature>